<dbReference type="FunFam" id="3.40.395.10:FF:000005">
    <property type="entry name" value="Ubiquitin-like-specific protease ESD4"/>
    <property type="match status" value="1"/>
</dbReference>
<dbReference type="AlphaFoldDB" id="A0A061EW77"/>
<evidence type="ECO:0000256" key="1">
    <source>
        <dbReference type="ARBA" id="ARBA00005234"/>
    </source>
</evidence>
<keyword evidence="8" id="KW-1185">Reference proteome</keyword>
<keyword evidence="4" id="KW-0378">Hydrolase</keyword>
<accession>A0A061EW77</accession>
<dbReference type="PANTHER" id="PTHR12606:SF1">
    <property type="entry name" value="UBIQUITIN-LIKE-SPECIFIC PROTEASE 1A"/>
    <property type="match status" value="1"/>
</dbReference>
<dbReference type="GO" id="GO:0005634">
    <property type="term" value="C:nucleus"/>
    <property type="evidence" value="ECO:0000318"/>
    <property type="project" value="GO_Central"/>
</dbReference>
<evidence type="ECO:0000256" key="5">
    <source>
        <dbReference type="ARBA" id="ARBA00022807"/>
    </source>
</evidence>
<reference evidence="7 8" key="1">
    <citation type="journal article" date="2013" name="Genome Biol.">
        <title>The genome sequence of the most widely cultivated cacao type and its use to identify candidate genes regulating pod color.</title>
        <authorList>
            <person name="Motamayor J.C."/>
            <person name="Mockaitis K."/>
            <person name="Schmutz J."/>
            <person name="Haiminen N."/>
            <person name="Iii D.L."/>
            <person name="Cornejo O."/>
            <person name="Findley S.D."/>
            <person name="Zheng P."/>
            <person name="Utro F."/>
            <person name="Royaert S."/>
            <person name="Saski C."/>
            <person name="Jenkins J."/>
            <person name="Podicheti R."/>
            <person name="Zhao M."/>
            <person name="Scheffler B.E."/>
            <person name="Stack J.C."/>
            <person name="Feltus F.A."/>
            <person name="Mustiga G.M."/>
            <person name="Amores F."/>
            <person name="Phillips W."/>
            <person name="Marelli J.P."/>
            <person name="May G.D."/>
            <person name="Shapiro H."/>
            <person name="Ma J."/>
            <person name="Bustamante C.D."/>
            <person name="Schnell R.J."/>
            <person name="Main D."/>
            <person name="Gilbert D."/>
            <person name="Parida L."/>
            <person name="Kuhn D.N."/>
        </authorList>
    </citation>
    <scope>NUCLEOTIDE SEQUENCE [LARGE SCALE GENOMIC DNA]</scope>
    <source>
        <strain evidence="8">cv. Matina 1-6</strain>
    </source>
</reference>
<dbReference type="PROSITE" id="PS50600">
    <property type="entry name" value="ULP_PROTEASE"/>
    <property type="match status" value="1"/>
</dbReference>
<dbReference type="InterPro" id="IPR038765">
    <property type="entry name" value="Papain-like_cys_pep_sf"/>
</dbReference>
<dbReference type="InterPro" id="IPR003653">
    <property type="entry name" value="Peptidase_C48_C"/>
</dbReference>
<name>A0A061EW77_THECC</name>
<sequence>MGALASNRKRGGDEYFNFNFNHKNKALYANSPDFQFSKKPRFSLMNRSPEKAIVSSSDTVSRISRYPEAKLPFPREVHAPVRHHKFGLSALIPNQDSVKTHMMGNVLSRRLSNAKRQAFDVLRYFKKEKEVIFVEDDDEKEKEVVSDDFSVEEVEVIEKGKNNVEEEEKNVQPSSSSVVTELNNGSLRVENALDMLSLNNEVADVSTLEAYRKLLESAERRTPKLKDLDFQIELNEKRRAALQALRPEQKPEEEQEEVVPREPFTPLTEEEMAEVSHAFSTKNWKKILVSHKNSSIDIRGEVLQCLKPGAWLNDEVINLYLELLKERENREPEKFLKCHFFNTFFYKKLVSPESGYNFRAVKRWTSQRKLGYCLFDCDKIFVPIHKDIHWCLAVINNKDQKFQYLDSLKGRDAKVLSSLAKYFVEEVKDKTGKDIDVRSWEREYVEDLPAQENGFDCGMFMLKYIDFYSRGLRLCFDQEHMPYFRLRTAKEILKLRTE</sequence>
<dbReference type="PANTHER" id="PTHR12606">
    <property type="entry name" value="SENTRIN/SUMO-SPECIFIC PROTEASE"/>
    <property type="match status" value="1"/>
</dbReference>
<evidence type="ECO:0000256" key="2">
    <source>
        <dbReference type="ARBA" id="ARBA00022670"/>
    </source>
</evidence>
<protein>
    <submittedName>
        <fullName evidence="7">Cysteine proteinases superfamily protein, putative isoform 1</fullName>
    </submittedName>
</protein>
<dbReference type="MEROPS" id="C48.A02"/>
<dbReference type="OMA" id="SWKLEYV"/>
<dbReference type="InParanoid" id="A0A061EW77"/>
<proteinExistence type="inferred from homology"/>
<dbReference type="SUPFAM" id="SSF54001">
    <property type="entry name" value="Cysteine proteinases"/>
    <property type="match status" value="1"/>
</dbReference>
<evidence type="ECO:0000313" key="8">
    <source>
        <dbReference type="Proteomes" id="UP000026915"/>
    </source>
</evidence>
<dbReference type="Gene3D" id="3.40.395.10">
    <property type="entry name" value="Adenoviral Proteinase, Chain A"/>
    <property type="match status" value="1"/>
</dbReference>
<keyword evidence="2" id="KW-0645">Protease</keyword>
<dbReference type="eggNOG" id="KOG0778">
    <property type="taxonomic scope" value="Eukaryota"/>
</dbReference>
<dbReference type="Proteomes" id="UP000026915">
    <property type="component" value="Chromosome 4"/>
</dbReference>
<dbReference type="Gramene" id="EOY06524">
    <property type="protein sequence ID" value="EOY06524"/>
    <property type="gene ID" value="TCM_021214"/>
</dbReference>
<dbReference type="Pfam" id="PF02902">
    <property type="entry name" value="Peptidase_C48"/>
    <property type="match status" value="1"/>
</dbReference>
<feature type="domain" description="Ubiquitin-like protease family profile" evidence="6">
    <location>
        <begin position="296"/>
        <end position="468"/>
    </location>
</feature>
<evidence type="ECO:0000256" key="4">
    <source>
        <dbReference type="ARBA" id="ARBA00022801"/>
    </source>
</evidence>
<dbReference type="HOGENOM" id="CLU_024324_6_2_1"/>
<evidence type="ECO:0000313" key="7">
    <source>
        <dbReference type="EMBL" id="EOY06524.1"/>
    </source>
</evidence>
<dbReference type="STRING" id="3641.A0A061EW77"/>
<gene>
    <name evidence="7" type="ORF">TCM_021214</name>
</gene>
<dbReference type="GO" id="GO:0016926">
    <property type="term" value="P:protein desumoylation"/>
    <property type="evidence" value="ECO:0000318"/>
    <property type="project" value="GO_Central"/>
</dbReference>
<evidence type="ECO:0000259" key="6">
    <source>
        <dbReference type="PROSITE" id="PS50600"/>
    </source>
</evidence>
<organism evidence="7 8">
    <name type="scientific">Theobroma cacao</name>
    <name type="common">Cacao</name>
    <name type="synonym">Cocoa</name>
    <dbReference type="NCBI Taxonomy" id="3641"/>
    <lineage>
        <taxon>Eukaryota</taxon>
        <taxon>Viridiplantae</taxon>
        <taxon>Streptophyta</taxon>
        <taxon>Embryophyta</taxon>
        <taxon>Tracheophyta</taxon>
        <taxon>Spermatophyta</taxon>
        <taxon>Magnoliopsida</taxon>
        <taxon>eudicotyledons</taxon>
        <taxon>Gunneridae</taxon>
        <taxon>Pentapetalae</taxon>
        <taxon>rosids</taxon>
        <taxon>malvids</taxon>
        <taxon>Malvales</taxon>
        <taxon>Malvaceae</taxon>
        <taxon>Byttnerioideae</taxon>
        <taxon>Theobroma</taxon>
    </lineage>
</organism>
<dbReference type="EMBL" id="CM001882">
    <property type="protein sequence ID" value="EOY06524.1"/>
    <property type="molecule type" value="Genomic_DNA"/>
</dbReference>
<keyword evidence="5" id="KW-0788">Thiol protease</keyword>
<dbReference type="GO" id="GO:0016929">
    <property type="term" value="F:deSUMOylase activity"/>
    <property type="evidence" value="ECO:0000318"/>
    <property type="project" value="GO_Central"/>
</dbReference>
<evidence type="ECO:0000256" key="3">
    <source>
        <dbReference type="ARBA" id="ARBA00022786"/>
    </source>
</evidence>
<dbReference type="GO" id="GO:0006508">
    <property type="term" value="P:proteolysis"/>
    <property type="evidence" value="ECO:0007669"/>
    <property type="project" value="UniProtKB-KW"/>
</dbReference>
<dbReference type="FunCoup" id="A0A061EW77">
    <property type="interactions" value="626"/>
</dbReference>
<comment type="similarity">
    <text evidence="1">Belongs to the peptidase C48 family.</text>
</comment>
<keyword evidence="3" id="KW-0833">Ubl conjugation pathway</keyword>